<dbReference type="GO" id="GO:0016887">
    <property type="term" value="F:ATP hydrolysis activity"/>
    <property type="evidence" value="ECO:0007669"/>
    <property type="project" value="InterPro"/>
</dbReference>
<evidence type="ECO:0000256" key="2">
    <source>
        <dbReference type="ARBA" id="ARBA00022475"/>
    </source>
</evidence>
<protein>
    <submittedName>
        <fullName evidence="9">ATP-binding cassette domain-containing protein</fullName>
    </submittedName>
</protein>
<keyword evidence="5" id="KW-1278">Translocase</keyword>
<evidence type="ECO:0000313" key="9">
    <source>
        <dbReference type="EMBL" id="MBA5686894.1"/>
    </source>
</evidence>
<keyword evidence="3" id="KW-0547">Nucleotide-binding</keyword>
<dbReference type="RefSeq" id="WP_182152741.1">
    <property type="nucleotide sequence ID" value="NZ_JACEZU010000003.1"/>
</dbReference>
<keyword evidence="1" id="KW-0813">Transport</keyword>
<dbReference type="PANTHER" id="PTHR42794:SF1">
    <property type="entry name" value="HEMIN IMPORT ATP-BINDING PROTEIN HMUV"/>
    <property type="match status" value="1"/>
</dbReference>
<feature type="region of interest" description="Disordered" evidence="7">
    <location>
        <begin position="1"/>
        <end position="21"/>
    </location>
</feature>
<keyword evidence="10" id="KW-1185">Reference proteome</keyword>
<accession>A0A7W2F8C8</accession>
<dbReference type="SUPFAM" id="SSF52540">
    <property type="entry name" value="P-loop containing nucleoside triphosphate hydrolases"/>
    <property type="match status" value="1"/>
</dbReference>
<feature type="compositionally biased region" description="Low complexity" evidence="7">
    <location>
        <begin position="8"/>
        <end position="21"/>
    </location>
</feature>
<evidence type="ECO:0000256" key="1">
    <source>
        <dbReference type="ARBA" id="ARBA00022448"/>
    </source>
</evidence>
<gene>
    <name evidence="9" type="ORF">H3H39_07465</name>
</gene>
<proteinExistence type="predicted"/>
<dbReference type="Proteomes" id="UP000573499">
    <property type="component" value="Unassembled WGS sequence"/>
</dbReference>
<keyword evidence="4 9" id="KW-0067">ATP-binding</keyword>
<feature type="domain" description="ABC transporter" evidence="8">
    <location>
        <begin position="24"/>
        <end position="274"/>
    </location>
</feature>
<name>A0A7W2F8C8_9BURK</name>
<dbReference type="GO" id="GO:0005524">
    <property type="term" value="F:ATP binding"/>
    <property type="evidence" value="ECO:0007669"/>
    <property type="project" value="UniProtKB-KW"/>
</dbReference>
<keyword evidence="2" id="KW-1003">Cell membrane</keyword>
<dbReference type="PANTHER" id="PTHR42794">
    <property type="entry name" value="HEMIN IMPORT ATP-BINDING PROTEIN HMUV"/>
    <property type="match status" value="1"/>
</dbReference>
<dbReference type="Gene3D" id="3.40.50.300">
    <property type="entry name" value="P-loop containing nucleotide triphosphate hydrolases"/>
    <property type="match status" value="1"/>
</dbReference>
<comment type="function">
    <text evidence="6">Part of the ABC transporter complex HmuTUV involved in hemin import. Responsible for energy coupling to the transport system.</text>
</comment>
<dbReference type="InterPro" id="IPR027417">
    <property type="entry name" value="P-loop_NTPase"/>
</dbReference>
<evidence type="ECO:0000256" key="7">
    <source>
        <dbReference type="SAM" id="MobiDB-lite"/>
    </source>
</evidence>
<evidence type="ECO:0000259" key="8">
    <source>
        <dbReference type="PROSITE" id="PS50893"/>
    </source>
</evidence>
<sequence length="295" mass="31290">MQDSSNITGTETGTGADAGAGPTYRLERLTVRHLAAAQVSAQSAALSDITLTVAQGEQVAVIGPSGAGKTTLLAVLACAHRPADGVFQAFGQDPWTLGEAQRHRLRARLFLAPQTPPLPPRQRVVTAVLAARLPQWSLWRALVSLVKPADPEAAYHALARFNLGDKLYARVDRLSGGERQRCGLARLLLSSAQALLVDEPLSALDPALSELTIATLRQEAAQRHATLICSLHQVDLALAHFPRIVALRDGGIVFDLPREQVTPEMVTALYQGEQPSASVPAASAPTSRVAVGACF</sequence>
<dbReference type="InterPro" id="IPR003439">
    <property type="entry name" value="ABC_transporter-like_ATP-bd"/>
</dbReference>
<dbReference type="Pfam" id="PF00005">
    <property type="entry name" value="ABC_tran"/>
    <property type="match status" value="1"/>
</dbReference>
<dbReference type="EMBL" id="JACEZU010000003">
    <property type="protein sequence ID" value="MBA5686894.1"/>
    <property type="molecule type" value="Genomic_DNA"/>
</dbReference>
<dbReference type="SMART" id="SM00382">
    <property type="entry name" value="AAA"/>
    <property type="match status" value="1"/>
</dbReference>
<dbReference type="InterPro" id="IPR003593">
    <property type="entry name" value="AAA+_ATPase"/>
</dbReference>
<evidence type="ECO:0000256" key="4">
    <source>
        <dbReference type="ARBA" id="ARBA00022840"/>
    </source>
</evidence>
<evidence type="ECO:0000313" key="10">
    <source>
        <dbReference type="Proteomes" id="UP000573499"/>
    </source>
</evidence>
<reference evidence="9 10" key="1">
    <citation type="submission" date="2020-07" db="EMBL/GenBank/DDBJ databases">
        <title>Novel species isolated from subtropical streams in China.</title>
        <authorList>
            <person name="Lu H."/>
        </authorList>
    </citation>
    <scope>NUCLEOTIDE SEQUENCE [LARGE SCALE GENOMIC DNA]</scope>
    <source>
        <strain evidence="9 10">LX47W</strain>
    </source>
</reference>
<evidence type="ECO:0000256" key="5">
    <source>
        <dbReference type="ARBA" id="ARBA00022967"/>
    </source>
</evidence>
<evidence type="ECO:0000256" key="3">
    <source>
        <dbReference type="ARBA" id="ARBA00022741"/>
    </source>
</evidence>
<keyword evidence="2" id="KW-0472">Membrane</keyword>
<evidence type="ECO:0000256" key="6">
    <source>
        <dbReference type="ARBA" id="ARBA00037066"/>
    </source>
</evidence>
<dbReference type="PROSITE" id="PS50893">
    <property type="entry name" value="ABC_TRANSPORTER_2"/>
    <property type="match status" value="1"/>
</dbReference>
<dbReference type="AlphaFoldDB" id="A0A7W2F8C8"/>
<organism evidence="9 10">
    <name type="scientific">Rugamonas apoptosis</name>
    <dbReference type="NCBI Taxonomy" id="2758570"/>
    <lineage>
        <taxon>Bacteria</taxon>
        <taxon>Pseudomonadati</taxon>
        <taxon>Pseudomonadota</taxon>
        <taxon>Betaproteobacteria</taxon>
        <taxon>Burkholderiales</taxon>
        <taxon>Oxalobacteraceae</taxon>
        <taxon>Telluria group</taxon>
        <taxon>Rugamonas</taxon>
    </lineage>
</organism>
<comment type="caution">
    <text evidence="9">The sequence shown here is derived from an EMBL/GenBank/DDBJ whole genome shotgun (WGS) entry which is preliminary data.</text>
</comment>